<dbReference type="Pfam" id="PF15613">
    <property type="entry name" value="WSD"/>
    <property type="match status" value="1"/>
</dbReference>
<evidence type="ECO:0000313" key="22">
    <source>
        <dbReference type="Proteomes" id="UP000668214"/>
    </source>
</evidence>
<dbReference type="GO" id="GO:0006355">
    <property type="term" value="P:regulation of DNA-templated transcription"/>
    <property type="evidence" value="ECO:0007669"/>
    <property type="project" value="TreeGrafter"/>
</dbReference>
<sequence>MPLLRKQPFQRLHVSSDFRDDDEVYHCEVTNEIFKNYNEFCERIILCNSLIWSCSITGKTNMTFEEALQCEENAKRSLKEFPMELRIPILYLASKTNRSSFNEMIEDVYQFARDRYFVGEMVEASFTEDAWCNCHILQVIVPTEQQIKAYMNENGSLQEHYYHPPAKLFRYEVEQLDSGDSDISQIMIVEASQVRRRKQHYSRDRNKIFLRQLSEQNDNGIWVVKESVLEKYGISKVRFDTIFAGTLPDFTVRIKKSVKQKQESIDKFFTSNVSKPKMEKTDPLKKVNDTGMKKYRKPRMNGKFKEELKAKALEEKAKRKEERALKSEYKKERKQKLAALAAYMKQWNKPREDLECEDLSPIPEPTVIKCNIPNEKFGDFVMISEFLDFFNEELEVPVYFLGGFNLELLEKALLTKEASGPWSDLLQLLLSNIFKYQAGEDNEVDAQAPVLLDDISSYEDASSMAKAIKLATMASRWCPTYQGCKLSELTLDHVTLSEILRQHLLSSGGRISEAASKWRYSQKGMYNLSFDIILLLNIFSIKTLFVIGGYTNFDEPALLLRLNEGYLLRLLGHRNVCELELDDKMKVVTCLINQLLTFASIRDAIEERYDKLHQARRELKSFLLAEQKKEKEEKEKMREREKEGKLEEEESKPKKITRGNYEEEKKKEEYENKLKELQQASRDDKMMIYLGADRAHRRYWRFISIPGLFVENDEHWPGNCLPEGTPHHPELQDKEATYAYLKNKFEDEFSDKENSFKKLKKSPKKLLSTDKNGVKSPRKESSPRKEFKQDLTNIKRNLVLCTGDKDCPVHCKRSPVKWGFYGDQKDIQALIDSLSTRGVRESELRNNLLQEMDNLILVIDECPKHRLNPEIFSDCNKGQVSKTIKKNKYENANLNFPPDMSINDVMELTLRDHILDFEDKINAGCLGCLKIIDRTVWRNAINQRGYDKQCDKLMCAGSEIDIDAPPNVLIDKIKNEFKHSRPGTPDSEVGSISIKTYKDPGMYLGLPGDDEMMLDQRQQATIKQLACSILQLSHAIEQRYLQRPLGPDQKDKKWSGEEARERWEQSLIASTNWSQLFVHLSTLHNSVAWDRSALNAQCRICRRRRDAENMLLCDGCNRGHHLYCLKPKLTAVPAGDWFCTACRPPEIKLKEKTQKRKRFEDEIEEETMLTKETRQNRAKRIHSDDEDDQESDDEDDESEEDINIRLENLCASCKNGGKLIACDTCPNRFHLECVEPPLSRAPRGRWSCTICKKKKNAIKVRGHKRERNKVRLCAAAARSRIHGFAKSLLTTESTDWDDSSTSDDTEPRQTRRATKRAAEIEQGDKNSIKGSLSRLQELLTEIWHHRDSWPFLSPVRKDEVPDYHDIISSPMDFGTIKYKLGNGDYETLDKFFSDCQLVFENCGLYNKEHSTVYNYVYSAGMRLRKYFEKRCKELGLNFEDGLFQEETRNIKRQRLSDVEENDTSESDDDEREVQKKR</sequence>
<evidence type="ECO:0000256" key="6">
    <source>
        <dbReference type="ARBA" id="ARBA00023015"/>
    </source>
</evidence>
<keyword evidence="4 13" id="KW-0863">Zinc-finger</keyword>
<dbReference type="Pfam" id="PF15612">
    <property type="entry name" value="WHIM1"/>
    <property type="match status" value="1"/>
</dbReference>
<evidence type="ECO:0000256" key="1">
    <source>
        <dbReference type="ARBA" id="ARBA00004123"/>
    </source>
</evidence>
<evidence type="ECO:0000259" key="18">
    <source>
        <dbReference type="PROSITE" id="PS50016"/>
    </source>
</evidence>
<evidence type="ECO:0000256" key="12">
    <source>
        <dbReference type="PROSITE-ProRule" id="PRU00035"/>
    </source>
</evidence>
<keyword evidence="3" id="KW-0479">Metal-binding</keyword>
<feature type="non-terminal residue" evidence="21">
    <location>
        <position position="1"/>
    </location>
</feature>
<evidence type="ECO:0000256" key="7">
    <source>
        <dbReference type="ARBA" id="ARBA00023054"/>
    </source>
</evidence>
<dbReference type="InterPro" id="IPR011011">
    <property type="entry name" value="Znf_FYVE_PHD"/>
</dbReference>
<keyword evidence="22" id="KW-1185">Reference proteome</keyword>
<feature type="domain" description="PHD-type" evidence="18">
    <location>
        <begin position="1207"/>
        <end position="1254"/>
    </location>
</feature>
<dbReference type="InterPro" id="IPR001965">
    <property type="entry name" value="Znf_PHD"/>
</dbReference>
<keyword evidence="9" id="KW-0804">Transcription</keyword>
<organism evidence="21 22">
    <name type="scientific">Pseudoatta argentina</name>
    <dbReference type="NCBI Taxonomy" id="621737"/>
    <lineage>
        <taxon>Eukaryota</taxon>
        <taxon>Metazoa</taxon>
        <taxon>Ecdysozoa</taxon>
        <taxon>Arthropoda</taxon>
        <taxon>Hexapoda</taxon>
        <taxon>Insecta</taxon>
        <taxon>Pterygota</taxon>
        <taxon>Neoptera</taxon>
        <taxon>Endopterygota</taxon>
        <taxon>Hymenoptera</taxon>
        <taxon>Apocrita</taxon>
        <taxon>Aculeata</taxon>
        <taxon>Formicoidea</taxon>
        <taxon>Formicidae</taxon>
        <taxon>Myrmicinae</taxon>
        <taxon>Pseudoatta</taxon>
    </lineage>
</organism>
<feature type="non-terminal residue" evidence="21">
    <location>
        <position position="1477"/>
    </location>
</feature>
<dbReference type="InterPro" id="IPR019786">
    <property type="entry name" value="Zinc_finger_PHD-type_CS"/>
</dbReference>
<feature type="region of interest" description="Disordered" evidence="16">
    <location>
        <begin position="1153"/>
        <end position="1198"/>
    </location>
</feature>
<evidence type="ECO:0000256" key="3">
    <source>
        <dbReference type="ARBA" id="ARBA00022723"/>
    </source>
</evidence>
<dbReference type="Gene3D" id="3.30.40.10">
    <property type="entry name" value="Zinc/RING finger domain, C3HC4 (zinc finger)"/>
    <property type="match status" value="2"/>
</dbReference>
<feature type="compositionally biased region" description="Basic and acidic residues" evidence="16">
    <location>
        <begin position="777"/>
        <end position="788"/>
    </location>
</feature>
<dbReference type="PROSITE" id="PS50014">
    <property type="entry name" value="BROMODOMAIN_2"/>
    <property type="match status" value="1"/>
</dbReference>
<dbReference type="PROSITE" id="PS01359">
    <property type="entry name" value="ZF_PHD_1"/>
    <property type="match status" value="1"/>
</dbReference>
<evidence type="ECO:0000256" key="5">
    <source>
        <dbReference type="ARBA" id="ARBA00022833"/>
    </source>
</evidence>
<dbReference type="GO" id="GO:0006338">
    <property type="term" value="P:chromatin remodeling"/>
    <property type="evidence" value="ECO:0007669"/>
    <property type="project" value="InterPro"/>
</dbReference>
<keyword evidence="5" id="KW-0862">Zinc</keyword>
<comment type="subcellular location">
    <subcellularLocation>
        <location evidence="1 14">Nucleus</location>
    </subcellularLocation>
</comment>
<dbReference type="Proteomes" id="UP000668214">
    <property type="component" value="Unassembled WGS sequence"/>
</dbReference>
<dbReference type="Pfam" id="PF10537">
    <property type="entry name" value="WAC_Acf1_DNA_bd"/>
    <property type="match status" value="1"/>
</dbReference>
<dbReference type="PROSITE" id="PS50827">
    <property type="entry name" value="DDT"/>
    <property type="match status" value="1"/>
</dbReference>
<proteinExistence type="predicted"/>
<evidence type="ECO:0000256" key="9">
    <source>
        <dbReference type="ARBA" id="ARBA00023163"/>
    </source>
</evidence>
<feature type="domain" description="PHD-type" evidence="18">
    <location>
        <begin position="1095"/>
        <end position="1145"/>
    </location>
</feature>
<dbReference type="InterPro" id="IPR047171">
    <property type="entry name" value="BAZ1A"/>
</dbReference>
<accession>A0A836F640</accession>
<feature type="region of interest" description="Disordered" evidence="16">
    <location>
        <begin position="1453"/>
        <end position="1477"/>
    </location>
</feature>
<dbReference type="PROSITE" id="PS51136">
    <property type="entry name" value="WAC"/>
    <property type="match status" value="1"/>
</dbReference>
<gene>
    <name evidence="21" type="primary">Baz1a</name>
    <name evidence="21" type="ORF">G6Z78_0004154</name>
</gene>
<dbReference type="GO" id="GO:0008270">
    <property type="term" value="F:zinc ion binding"/>
    <property type="evidence" value="ECO:0007669"/>
    <property type="project" value="UniProtKB-KW"/>
</dbReference>
<evidence type="ECO:0000259" key="19">
    <source>
        <dbReference type="PROSITE" id="PS50827"/>
    </source>
</evidence>
<evidence type="ECO:0000313" key="21">
    <source>
        <dbReference type="EMBL" id="KAG5318584.1"/>
    </source>
</evidence>
<keyword evidence="8 12" id="KW-0103">Bromodomain</keyword>
<keyword evidence="7 15" id="KW-0175">Coiled coil</keyword>
<evidence type="ECO:0000259" key="17">
    <source>
        <dbReference type="PROSITE" id="PS50014"/>
    </source>
</evidence>
<dbReference type="GO" id="GO:0003677">
    <property type="term" value="F:DNA binding"/>
    <property type="evidence" value="ECO:0007669"/>
    <property type="project" value="TreeGrafter"/>
</dbReference>
<evidence type="ECO:0000256" key="13">
    <source>
        <dbReference type="PROSITE-ProRule" id="PRU00146"/>
    </source>
</evidence>
<dbReference type="GO" id="GO:0008623">
    <property type="term" value="C:CHRAC"/>
    <property type="evidence" value="ECO:0007669"/>
    <property type="project" value="TreeGrafter"/>
</dbReference>
<dbReference type="InterPro" id="IPR019787">
    <property type="entry name" value="Znf_PHD-finger"/>
</dbReference>
<keyword evidence="10 14" id="KW-0539">Nucleus</keyword>
<evidence type="ECO:0000256" key="14">
    <source>
        <dbReference type="PROSITE-ProRule" id="PRU00475"/>
    </source>
</evidence>
<feature type="region of interest" description="Disordered" evidence="16">
    <location>
        <begin position="1293"/>
        <end position="1323"/>
    </location>
</feature>
<dbReference type="InterPro" id="IPR028941">
    <property type="entry name" value="WHIM2_dom"/>
</dbReference>
<dbReference type="PANTHER" id="PTHR46510">
    <property type="entry name" value="BROMODOMAIN ADJACENT TO ZINC FINGER DOMAIN PROTEIN 1A"/>
    <property type="match status" value="1"/>
</dbReference>
<dbReference type="Gene3D" id="1.20.920.10">
    <property type="entry name" value="Bromodomain-like"/>
    <property type="match status" value="1"/>
</dbReference>
<evidence type="ECO:0000256" key="8">
    <source>
        <dbReference type="ARBA" id="ARBA00023117"/>
    </source>
</evidence>
<dbReference type="InterPro" id="IPR013083">
    <property type="entry name" value="Znf_RING/FYVE/PHD"/>
</dbReference>
<keyword evidence="2" id="KW-0597">Phosphoprotein</keyword>
<feature type="domain" description="DDT" evidence="19">
    <location>
        <begin position="374"/>
        <end position="439"/>
    </location>
</feature>
<feature type="domain" description="WAC" evidence="20">
    <location>
        <begin position="22"/>
        <end position="128"/>
    </location>
</feature>
<feature type="compositionally biased region" description="Acidic residues" evidence="16">
    <location>
        <begin position="1458"/>
        <end position="1471"/>
    </location>
</feature>
<dbReference type="SMART" id="SM00249">
    <property type="entry name" value="PHD"/>
    <property type="match status" value="2"/>
</dbReference>
<dbReference type="InterPro" id="IPR001487">
    <property type="entry name" value="Bromodomain"/>
</dbReference>
<evidence type="ECO:0000256" key="11">
    <source>
        <dbReference type="ARBA" id="ARBA00068253"/>
    </source>
</evidence>
<dbReference type="PANTHER" id="PTHR46510:SF1">
    <property type="entry name" value="BROMODOMAIN ADJACENT TO ZINC FINGER DOMAIN PROTEIN 1A"/>
    <property type="match status" value="1"/>
</dbReference>
<dbReference type="SUPFAM" id="SSF47370">
    <property type="entry name" value="Bromodomain"/>
    <property type="match status" value="1"/>
</dbReference>
<dbReference type="Pfam" id="PF00439">
    <property type="entry name" value="Bromodomain"/>
    <property type="match status" value="1"/>
</dbReference>
<feature type="compositionally biased region" description="Acidic residues" evidence="16">
    <location>
        <begin position="1294"/>
        <end position="1304"/>
    </location>
</feature>
<feature type="region of interest" description="Disordered" evidence="16">
    <location>
        <begin position="633"/>
        <end position="670"/>
    </location>
</feature>
<feature type="compositionally biased region" description="Acidic residues" evidence="16">
    <location>
        <begin position="1184"/>
        <end position="1198"/>
    </location>
</feature>
<evidence type="ECO:0000256" key="16">
    <source>
        <dbReference type="SAM" id="MobiDB-lite"/>
    </source>
</evidence>
<dbReference type="InterPro" id="IPR018501">
    <property type="entry name" value="DDT_dom"/>
</dbReference>
<feature type="region of interest" description="Disordered" evidence="16">
    <location>
        <begin position="756"/>
        <end position="788"/>
    </location>
</feature>
<dbReference type="Pfam" id="PF00628">
    <property type="entry name" value="PHD"/>
    <property type="match status" value="2"/>
</dbReference>
<evidence type="ECO:0000256" key="2">
    <source>
        <dbReference type="ARBA" id="ARBA00022553"/>
    </source>
</evidence>
<evidence type="ECO:0000259" key="20">
    <source>
        <dbReference type="PROSITE" id="PS51136"/>
    </source>
</evidence>
<dbReference type="InterPro" id="IPR036427">
    <property type="entry name" value="Bromodomain-like_sf"/>
</dbReference>
<evidence type="ECO:0000256" key="15">
    <source>
        <dbReference type="SAM" id="Coils"/>
    </source>
</evidence>
<feature type="compositionally biased region" description="Basic and acidic residues" evidence="16">
    <location>
        <begin position="660"/>
        <end position="670"/>
    </location>
</feature>
<dbReference type="InterPro" id="IPR028942">
    <property type="entry name" value="WHIM1_dom"/>
</dbReference>
<dbReference type="GO" id="GO:0031445">
    <property type="term" value="P:regulation of heterochromatin formation"/>
    <property type="evidence" value="ECO:0007669"/>
    <property type="project" value="TreeGrafter"/>
</dbReference>
<evidence type="ECO:0000256" key="4">
    <source>
        <dbReference type="ARBA" id="ARBA00022771"/>
    </source>
</evidence>
<dbReference type="InterPro" id="IPR013136">
    <property type="entry name" value="WSTF_Acf1_Cbp146"/>
</dbReference>
<keyword evidence="6" id="KW-0805">Transcription regulation</keyword>
<feature type="domain" description="Bromo" evidence="17">
    <location>
        <begin position="1343"/>
        <end position="1413"/>
    </location>
</feature>
<dbReference type="SUPFAM" id="SSF57903">
    <property type="entry name" value="FYVE/PHD zinc finger"/>
    <property type="match status" value="2"/>
</dbReference>
<dbReference type="GO" id="GO:0045740">
    <property type="term" value="P:positive regulation of DNA replication"/>
    <property type="evidence" value="ECO:0007669"/>
    <property type="project" value="TreeGrafter"/>
</dbReference>
<evidence type="ECO:0000256" key="10">
    <source>
        <dbReference type="ARBA" id="ARBA00023242"/>
    </source>
</evidence>
<dbReference type="PRINTS" id="PR00503">
    <property type="entry name" value="BROMODOMAIN"/>
</dbReference>
<feature type="compositionally biased region" description="Basic and acidic residues" evidence="16">
    <location>
        <begin position="633"/>
        <end position="645"/>
    </location>
</feature>
<dbReference type="GO" id="GO:0000228">
    <property type="term" value="C:nuclear chromosome"/>
    <property type="evidence" value="ECO:0007669"/>
    <property type="project" value="TreeGrafter"/>
</dbReference>
<dbReference type="PROSITE" id="PS50016">
    <property type="entry name" value="ZF_PHD_2"/>
    <property type="match status" value="2"/>
</dbReference>
<dbReference type="SMART" id="SM00297">
    <property type="entry name" value="BROMO"/>
    <property type="match status" value="1"/>
</dbReference>
<protein>
    <recommendedName>
        <fullName evidence="11">Bromodomain adjacent to zinc finger domain protein 1A</fullName>
    </recommendedName>
</protein>
<dbReference type="FunFam" id="3.30.40.10:FF:000300">
    <property type="entry name" value="Bromodomain adjacent to zinc finger domain protein 1A"/>
    <property type="match status" value="1"/>
</dbReference>
<name>A0A836F640_9HYME</name>
<feature type="coiled-coil region" evidence="15">
    <location>
        <begin position="303"/>
        <end position="330"/>
    </location>
</feature>
<dbReference type="EMBL" id="JAANIA010001848">
    <property type="protein sequence ID" value="KAG5318584.1"/>
    <property type="molecule type" value="Genomic_DNA"/>
</dbReference>
<comment type="caution">
    <text evidence="21">The sequence shown here is derived from an EMBL/GenBank/DDBJ whole genome shotgun (WGS) entry which is preliminary data.</text>
</comment>
<reference evidence="21" key="1">
    <citation type="submission" date="2020-02" db="EMBL/GenBank/DDBJ databases">
        <title>Relaxed selection underlies rapid genomic changes in the transitions from sociality to social parasitism in ants.</title>
        <authorList>
            <person name="Bi X."/>
        </authorList>
    </citation>
    <scope>NUCLEOTIDE SEQUENCE</scope>
    <source>
        <strain evidence="21">BGI-DK2014c</strain>
        <tissue evidence="21">Whole body</tissue>
    </source>
</reference>